<feature type="region of interest" description="Disordered" evidence="1">
    <location>
        <begin position="1"/>
        <end position="64"/>
    </location>
</feature>
<organism evidence="2 3">
    <name type="scientific">Thalassiosira oceanica</name>
    <name type="common">Marine diatom</name>
    <dbReference type="NCBI Taxonomy" id="159749"/>
    <lineage>
        <taxon>Eukaryota</taxon>
        <taxon>Sar</taxon>
        <taxon>Stramenopiles</taxon>
        <taxon>Ochrophyta</taxon>
        <taxon>Bacillariophyta</taxon>
        <taxon>Coscinodiscophyceae</taxon>
        <taxon>Thalassiosirophycidae</taxon>
        <taxon>Thalassiosirales</taxon>
        <taxon>Thalassiosiraceae</taxon>
        <taxon>Thalassiosira</taxon>
    </lineage>
</organism>
<evidence type="ECO:0000313" key="2">
    <source>
        <dbReference type="EMBL" id="EJK50704.1"/>
    </source>
</evidence>
<reference evidence="2 3" key="1">
    <citation type="journal article" date="2012" name="Genome Biol.">
        <title>Genome and low-iron response of an oceanic diatom adapted to chronic iron limitation.</title>
        <authorList>
            <person name="Lommer M."/>
            <person name="Specht M."/>
            <person name="Roy A.S."/>
            <person name="Kraemer L."/>
            <person name="Andreson R."/>
            <person name="Gutowska M.A."/>
            <person name="Wolf J."/>
            <person name="Bergner S.V."/>
            <person name="Schilhabel M.B."/>
            <person name="Klostermeier U.C."/>
            <person name="Beiko R.G."/>
            <person name="Rosenstiel P."/>
            <person name="Hippler M."/>
            <person name="Laroche J."/>
        </authorList>
    </citation>
    <scope>NUCLEOTIDE SEQUENCE [LARGE SCALE GENOMIC DNA]</scope>
    <source>
        <strain evidence="2 3">CCMP1005</strain>
    </source>
</reference>
<dbReference type="Proteomes" id="UP000266841">
    <property type="component" value="Unassembled WGS sequence"/>
</dbReference>
<gene>
    <name evidence="2" type="ORF">THAOC_30255</name>
</gene>
<protein>
    <submittedName>
        <fullName evidence="2">Uncharacterized protein</fullName>
    </submittedName>
</protein>
<accession>K0REQ7</accession>
<dbReference type="AlphaFoldDB" id="K0REQ7"/>
<sequence>RGAADVRPAQGHERRPVLPVEDGAEADRRVRAGPDGGPEEGPVGPGRGGADGAGDLRHLLQSEQ</sequence>
<keyword evidence="3" id="KW-1185">Reference proteome</keyword>
<dbReference type="EMBL" id="AGNL01043160">
    <property type="protein sequence ID" value="EJK50704.1"/>
    <property type="molecule type" value="Genomic_DNA"/>
</dbReference>
<comment type="caution">
    <text evidence="2">The sequence shown here is derived from an EMBL/GenBank/DDBJ whole genome shotgun (WGS) entry which is preliminary data.</text>
</comment>
<name>K0REQ7_THAOC</name>
<feature type="non-terminal residue" evidence="2">
    <location>
        <position position="1"/>
    </location>
</feature>
<proteinExistence type="predicted"/>
<evidence type="ECO:0000256" key="1">
    <source>
        <dbReference type="SAM" id="MobiDB-lite"/>
    </source>
</evidence>
<feature type="compositionally biased region" description="Basic and acidic residues" evidence="1">
    <location>
        <begin position="54"/>
        <end position="64"/>
    </location>
</feature>
<evidence type="ECO:0000313" key="3">
    <source>
        <dbReference type="Proteomes" id="UP000266841"/>
    </source>
</evidence>
<feature type="compositionally biased region" description="Gly residues" evidence="1">
    <location>
        <begin position="43"/>
        <end position="52"/>
    </location>
</feature>